<dbReference type="GO" id="GO:0003723">
    <property type="term" value="F:RNA binding"/>
    <property type="evidence" value="ECO:0007669"/>
    <property type="project" value="UniProtKB-UniRule"/>
</dbReference>
<dbReference type="InterPro" id="IPR014886">
    <property type="entry name" value="La_xRRM"/>
</dbReference>
<protein>
    <recommendedName>
        <fullName evidence="14">La-related protein 7</fullName>
    </recommendedName>
</protein>
<dbReference type="InterPro" id="IPR002344">
    <property type="entry name" value="Lupus_La"/>
</dbReference>
<keyword evidence="4" id="KW-0805">Transcription regulation</keyword>
<evidence type="ECO:0000256" key="7">
    <source>
        <dbReference type="PROSITE-ProRule" id="PRU00332"/>
    </source>
</evidence>
<dbReference type="Gene3D" id="1.10.10.10">
    <property type="entry name" value="Winged helix-like DNA-binding domain superfamily/Winged helix DNA-binding domain"/>
    <property type="match status" value="1"/>
</dbReference>
<feature type="domain" description="RRM" evidence="9">
    <location>
        <begin position="117"/>
        <end position="192"/>
    </location>
</feature>
<dbReference type="InterPro" id="IPR035979">
    <property type="entry name" value="RBD_domain_sf"/>
</dbReference>
<dbReference type="CDD" id="cd07323">
    <property type="entry name" value="LAM"/>
    <property type="match status" value="1"/>
</dbReference>
<evidence type="ECO:0000256" key="2">
    <source>
        <dbReference type="ARBA" id="ARBA00008680"/>
    </source>
</evidence>
<evidence type="ECO:0000259" key="11">
    <source>
        <dbReference type="PROSITE" id="PS51939"/>
    </source>
</evidence>
<feature type="region of interest" description="Disordered" evidence="8">
    <location>
        <begin position="225"/>
        <end position="344"/>
    </location>
</feature>
<feature type="compositionally biased region" description="Basic and acidic residues" evidence="8">
    <location>
        <begin position="1"/>
        <end position="18"/>
    </location>
</feature>
<dbReference type="Pfam" id="PF05383">
    <property type="entry name" value="La"/>
    <property type="match status" value="1"/>
</dbReference>
<evidence type="ECO:0000256" key="4">
    <source>
        <dbReference type="ARBA" id="ARBA00023015"/>
    </source>
</evidence>
<dbReference type="PRINTS" id="PR00302">
    <property type="entry name" value="LUPUSLA"/>
</dbReference>
<dbReference type="AlphaFoldDB" id="A0A182NUH8"/>
<evidence type="ECO:0000259" key="9">
    <source>
        <dbReference type="PROSITE" id="PS50102"/>
    </source>
</evidence>
<dbReference type="PROSITE" id="PS50961">
    <property type="entry name" value="HTH_LA"/>
    <property type="match status" value="1"/>
</dbReference>
<reference evidence="13" key="1">
    <citation type="submission" date="2013-03" db="EMBL/GenBank/DDBJ databases">
        <title>The Genome Sequence of Anopheles dirus WRAIR2.</title>
        <authorList>
            <consortium name="The Broad Institute Genomics Platform"/>
            <person name="Neafsey D.E."/>
            <person name="Walton C."/>
            <person name="Walker B."/>
            <person name="Young S.K."/>
            <person name="Zeng Q."/>
            <person name="Gargeya S."/>
            <person name="Fitzgerald M."/>
            <person name="Haas B."/>
            <person name="Abouelleil A."/>
            <person name="Allen A.W."/>
            <person name="Alvarado L."/>
            <person name="Arachchi H.M."/>
            <person name="Berlin A.M."/>
            <person name="Chapman S.B."/>
            <person name="Gainer-Dewar J."/>
            <person name="Goldberg J."/>
            <person name="Griggs A."/>
            <person name="Gujja S."/>
            <person name="Hansen M."/>
            <person name="Howarth C."/>
            <person name="Imamovic A."/>
            <person name="Ireland A."/>
            <person name="Larimer J."/>
            <person name="McCowan C."/>
            <person name="Murphy C."/>
            <person name="Pearson M."/>
            <person name="Poon T.W."/>
            <person name="Priest M."/>
            <person name="Roberts A."/>
            <person name="Saif S."/>
            <person name="Shea T."/>
            <person name="Sisk P."/>
            <person name="Sykes S."/>
            <person name="Wortman J."/>
            <person name="Nusbaum C."/>
            <person name="Birren B."/>
        </authorList>
    </citation>
    <scope>NUCLEOTIDE SEQUENCE [LARGE SCALE GENOMIC DNA]</scope>
    <source>
        <strain evidence="13">WRAIR2</strain>
    </source>
</reference>
<dbReference type="PANTHER" id="PTHR22792:SF62">
    <property type="entry name" value="LA-RELATED PROTEIN 7"/>
    <property type="match status" value="1"/>
</dbReference>
<dbReference type="SUPFAM" id="SSF54928">
    <property type="entry name" value="RNA-binding domain, RBD"/>
    <property type="match status" value="2"/>
</dbReference>
<reference evidence="12" key="2">
    <citation type="submission" date="2020-05" db="UniProtKB">
        <authorList>
            <consortium name="EnsemblMetazoa"/>
        </authorList>
    </citation>
    <scope>IDENTIFICATION</scope>
    <source>
        <strain evidence="12">WRAIR2</strain>
    </source>
</reference>
<keyword evidence="6" id="KW-0539">Nucleus</keyword>
<evidence type="ECO:0000256" key="5">
    <source>
        <dbReference type="ARBA" id="ARBA00023163"/>
    </source>
</evidence>
<dbReference type="SMART" id="SM00360">
    <property type="entry name" value="RRM"/>
    <property type="match status" value="1"/>
</dbReference>
<dbReference type="InterPro" id="IPR036390">
    <property type="entry name" value="WH_DNA-bd_sf"/>
</dbReference>
<evidence type="ECO:0008006" key="14">
    <source>
        <dbReference type="Google" id="ProtNLM"/>
    </source>
</evidence>
<dbReference type="GO" id="GO:1990904">
    <property type="term" value="C:ribonucleoprotein complex"/>
    <property type="evidence" value="ECO:0007669"/>
    <property type="project" value="UniProtKB-UniRule"/>
</dbReference>
<dbReference type="InterPro" id="IPR045180">
    <property type="entry name" value="La_dom_prot"/>
</dbReference>
<evidence type="ECO:0000256" key="8">
    <source>
        <dbReference type="SAM" id="MobiDB-lite"/>
    </source>
</evidence>
<dbReference type="SMART" id="SM00715">
    <property type="entry name" value="LA"/>
    <property type="match status" value="1"/>
</dbReference>
<dbReference type="SUPFAM" id="SSF46785">
    <property type="entry name" value="Winged helix' DNA-binding domain"/>
    <property type="match status" value="1"/>
</dbReference>
<evidence type="ECO:0000313" key="12">
    <source>
        <dbReference type="EnsemblMetazoa" id="ADIR011320-PA"/>
    </source>
</evidence>
<dbReference type="PROSITE" id="PS51939">
    <property type="entry name" value="XRRM"/>
    <property type="match status" value="1"/>
</dbReference>
<keyword evidence="5" id="KW-0804">Transcription</keyword>
<evidence type="ECO:0000313" key="13">
    <source>
        <dbReference type="Proteomes" id="UP000075884"/>
    </source>
</evidence>
<keyword evidence="13" id="KW-1185">Reference proteome</keyword>
<dbReference type="Pfam" id="PF00076">
    <property type="entry name" value="RRM_1"/>
    <property type="match status" value="1"/>
</dbReference>
<evidence type="ECO:0000256" key="6">
    <source>
        <dbReference type="ARBA" id="ARBA00023242"/>
    </source>
</evidence>
<keyword evidence="3 7" id="KW-0694">RNA-binding</keyword>
<dbReference type="InterPro" id="IPR012677">
    <property type="entry name" value="Nucleotide-bd_a/b_plait_sf"/>
</dbReference>
<dbReference type="GO" id="GO:0005634">
    <property type="term" value="C:nucleus"/>
    <property type="evidence" value="ECO:0007669"/>
    <property type="project" value="UniProtKB-SubCell"/>
</dbReference>
<dbReference type="PANTHER" id="PTHR22792">
    <property type="entry name" value="LUPUS LA PROTEIN-RELATED"/>
    <property type="match status" value="1"/>
</dbReference>
<feature type="region of interest" description="Disordered" evidence="8">
    <location>
        <begin position="1"/>
        <end position="27"/>
    </location>
</feature>
<feature type="compositionally biased region" description="Acidic residues" evidence="8">
    <location>
        <begin position="269"/>
        <end position="281"/>
    </location>
</feature>
<comment type="subcellular location">
    <subcellularLocation>
        <location evidence="1">Nucleus</location>
    </subcellularLocation>
</comment>
<feature type="region of interest" description="Disordered" evidence="8">
    <location>
        <begin position="436"/>
        <end position="456"/>
    </location>
</feature>
<sequence length="587" mass="66752">MELEKSSPGKDAEKDKNAAKKGRYRRKHKFNSIRGQMEFYFSDANLTKDRYMGQLVQKDPFIPLEEFLKFNKIKVLTTAVEEIANALKNSNLLELSDDRTKVRRKTELAVKPNCEECTIYVESLPPKANHDWVRNVFTSYGKVAYVSLPKFKHSRKIKEFGFVEFEEEASVQKALKAFQTFGGVLAYETTDPAKMASIKTYQQEKAEMQEEEGSVKQELDNECATADGAGDADSVEEKPTDAVPVAEADSKQDEDCIEPPAKRHKLEPTSEDDDTQDDPQSDQEANGDKREGASDDEGQTDQEDPAAGEGGKADPKEGEAEGQQQTTEMDADGEKKKCRQRKGCSIVQKEIQMDDKVYELKIMMKKEWRRLRNKYLNLQKEEAKKLKRLFVQTDKHHHQRGHAKTTATSLAGGGMGLKSIKSSPRVNFYGAMPIDDETAEEGDGESKHQPDVAEESAALAKRRPLFSFEPGLIVSVKLREPCVDVKDFRAELRQYAYVKYIDVKEGDFEAFVRVDKPASANALVKEYNSAEHSAQILSGELEQQYWDKMMRDREDKLNKRVKTERVRGRTKLIRKINNHIKFDDDDD</sequence>
<feature type="compositionally biased region" description="Acidic residues" evidence="8">
    <location>
        <begin position="294"/>
        <end position="306"/>
    </location>
</feature>
<evidence type="ECO:0000256" key="3">
    <source>
        <dbReference type="ARBA" id="ARBA00022884"/>
    </source>
</evidence>
<feature type="domain" description="XRRM" evidence="11">
    <location>
        <begin position="467"/>
        <end position="578"/>
    </location>
</feature>
<dbReference type="InterPro" id="IPR036388">
    <property type="entry name" value="WH-like_DNA-bd_sf"/>
</dbReference>
<organism evidence="12 13">
    <name type="scientific">Anopheles dirus</name>
    <dbReference type="NCBI Taxonomy" id="7168"/>
    <lineage>
        <taxon>Eukaryota</taxon>
        <taxon>Metazoa</taxon>
        <taxon>Ecdysozoa</taxon>
        <taxon>Arthropoda</taxon>
        <taxon>Hexapoda</taxon>
        <taxon>Insecta</taxon>
        <taxon>Pterygota</taxon>
        <taxon>Neoptera</taxon>
        <taxon>Endopterygota</taxon>
        <taxon>Diptera</taxon>
        <taxon>Nematocera</taxon>
        <taxon>Culicoidea</taxon>
        <taxon>Culicidae</taxon>
        <taxon>Anophelinae</taxon>
        <taxon>Anopheles</taxon>
    </lineage>
</organism>
<proteinExistence type="inferred from homology"/>
<dbReference type="VEuPathDB" id="VectorBase:ADIR011320"/>
<dbReference type="Proteomes" id="UP000075884">
    <property type="component" value="Unassembled WGS sequence"/>
</dbReference>
<dbReference type="InterPro" id="IPR006630">
    <property type="entry name" value="La_HTH"/>
</dbReference>
<accession>A0A182NUH8</accession>
<dbReference type="EnsemblMetazoa" id="ADIR011320-RA">
    <property type="protein sequence ID" value="ADIR011320-PA"/>
    <property type="gene ID" value="ADIR011320"/>
</dbReference>
<dbReference type="GO" id="GO:0006396">
    <property type="term" value="P:RNA processing"/>
    <property type="evidence" value="ECO:0007669"/>
    <property type="project" value="InterPro"/>
</dbReference>
<evidence type="ECO:0000259" key="10">
    <source>
        <dbReference type="PROSITE" id="PS50961"/>
    </source>
</evidence>
<dbReference type="Pfam" id="PF08777">
    <property type="entry name" value="RRM_3"/>
    <property type="match status" value="1"/>
</dbReference>
<comment type="similarity">
    <text evidence="2">Belongs to the LARP7 family.</text>
</comment>
<dbReference type="PROSITE" id="PS50102">
    <property type="entry name" value="RRM"/>
    <property type="match status" value="1"/>
</dbReference>
<dbReference type="Gene3D" id="3.30.70.330">
    <property type="match status" value="2"/>
</dbReference>
<dbReference type="InterPro" id="IPR000504">
    <property type="entry name" value="RRM_dom"/>
</dbReference>
<dbReference type="STRING" id="7168.A0A182NUH8"/>
<name>A0A182NUH8_9DIPT</name>
<feature type="domain" description="HTH La-type RNA-binding" evidence="10">
    <location>
        <begin position="23"/>
        <end position="112"/>
    </location>
</feature>
<evidence type="ECO:0000256" key="1">
    <source>
        <dbReference type="ARBA" id="ARBA00004123"/>
    </source>
</evidence>